<feature type="domain" description="Single-strand DNA deaminase toxin A-like C-terminal" evidence="1">
    <location>
        <begin position="97"/>
        <end position="160"/>
    </location>
</feature>
<evidence type="ECO:0000259" key="1">
    <source>
        <dbReference type="Pfam" id="PF24120"/>
    </source>
</evidence>
<protein>
    <submittedName>
        <fullName evidence="2">Uncharacterized protein AlNc14C37G3265</fullName>
    </submittedName>
</protein>
<dbReference type="AlphaFoldDB" id="F0W8Z0"/>
<proteinExistence type="predicted"/>
<sequence length="244" mass="27579">MTRYYTFQSFLTSKQLGEFFTLTHSEQVDLFESYLAFLSASVEDASMFTCSAKASSCFAEKVSIRHGNRLSHPNGTDFAQHSDYDESLLQSLLRGTARSGFGAWGTEDGFLPQKKLAMMVASHVESIGHSYVVEGRRKNAIPQLNTRSFPFYWCHAEKQKLMDIRAKLGTKACGRSKYWQAIVLVVDRVMCSDCIAFAKCFAVYEKAVIRIEDPQMIRIFPAEIAESIQCVTLELETEKQDDSI</sequence>
<dbReference type="InterPro" id="IPR057517">
    <property type="entry name" value="SsdA-like_C"/>
</dbReference>
<dbReference type="EMBL" id="FR824082">
    <property type="protein sequence ID" value="CCA17601.1"/>
    <property type="molecule type" value="Genomic_DNA"/>
</dbReference>
<reference evidence="2" key="2">
    <citation type="submission" date="2011-02" db="EMBL/GenBank/DDBJ databases">
        <authorList>
            <person name="MacLean D."/>
        </authorList>
    </citation>
    <scope>NUCLEOTIDE SEQUENCE</scope>
</reference>
<evidence type="ECO:0000313" key="2">
    <source>
        <dbReference type="EMBL" id="CCA17601.1"/>
    </source>
</evidence>
<accession>F0W8Z0</accession>
<reference evidence="2" key="1">
    <citation type="journal article" date="2011" name="PLoS Biol.">
        <title>Gene gain and loss during evolution of obligate parasitism in the white rust pathogen of Arabidopsis thaliana.</title>
        <authorList>
            <person name="Kemen E."/>
            <person name="Gardiner A."/>
            <person name="Schultz-Larsen T."/>
            <person name="Kemen A.C."/>
            <person name="Balmuth A.L."/>
            <person name="Robert-Seilaniantz A."/>
            <person name="Bailey K."/>
            <person name="Holub E."/>
            <person name="Studholme D.J."/>
            <person name="Maclean D."/>
            <person name="Jones J.D."/>
        </authorList>
    </citation>
    <scope>NUCLEOTIDE SEQUENCE</scope>
</reference>
<organism evidence="2">
    <name type="scientific">Albugo laibachii Nc14</name>
    <dbReference type="NCBI Taxonomy" id="890382"/>
    <lineage>
        <taxon>Eukaryota</taxon>
        <taxon>Sar</taxon>
        <taxon>Stramenopiles</taxon>
        <taxon>Oomycota</taxon>
        <taxon>Peronosporomycetes</taxon>
        <taxon>Albuginales</taxon>
        <taxon>Albuginaceae</taxon>
        <taxon>Albugo</taxon>
    </lineage>
</organism>
<dbReference type="HOGENOM" id="CLU_1003250_0_0_1"/>
<dbReference type="Pfam" id="PF24120">
    <property type="entry name" value="SsdA_C"/>
    <property type="match status" value="1"/>
</dbReference>
<gene>
    <name evidence="2" type="primary">AlNc14C37G3265</name>
    <name evidence="2" type="ORF">ALNC14_037440</name>
</gene>
<name>F0W8Z0_9STRA</name>